<evidence type="ECO:0000313" key="2">
    <source>
        <dbReference type="EMBL" id="KAE9401794.1"/>
    </source>
</evidence>
<evidence type="ECO:0000313" key="3">
    <source>
        <dbReference type="Proteomes" id="UP000799118"/>
    </source>
</evidence>
<sequence>MTIMVALPNELLKPIFDELPLHAKAKLRLTCWEFKTALDADVFSTLTLTVSNRELLKALATFNSLTKIRDYVKTLNIRHTSAEGDKEPSWDAQPRNSTKKYLFQAITSLQSARVVNWRINGSGNLLTQDMILRALTSLKCLEEFSLFVTAPFFRLQLQSISSNLSHISIVAPRYVFERLSVDISELVARNRSLQSLRLENIPFYPNGDAATMMDFSTFVRDMCPITTLQLCGWSISMDREHIHRYFHPLSTLHLQGVDSALWPSLQSAQIYISDLRNVNIDKALLDYLASYSGLVKLSLTDWHHEPLAEIDGFAQFFYEQVVVRHSDTLQDLHIETWRHRQWGFSEAHSTSISQCARLHRLSIVLDDLASMFETTTLLLKSLTLSYSSLWSSISAGTTWLARMVQSSIAGSILINRFTLQRLKSKRLLQNLNL</sequence>
<proteinExistence type="predicted"/>
<gene>
    <name evidence="2" type="ORF">BT96DRAFT_1018002</name>
</gene>
<dbReference type="Proteomes" id="UP000799118">
    <property type="component" value="Unassembled WGS sequence"/>
</dbReference>
<dbReference type="SUPFAM" id="SSF52047">
    <property type="entry name" value="RNI-like"/>
    <property type="match status" value="1"/>
</dbReference>
<name>A0A6A4HYG6_9AGAR</name>
<protein>
    <recommendedName>
        <fullName evidence="1">F-box domain-containing protein</fullName>
    </recommendedName>
</protein>
<dbReference type="PROSITE" id="PS50181">
    <property type="entry name" value="FBOX"/>
    <property type="match status" value="1"/>
</dbReference>
<feature type="domain" description="F-box" evidence="1">
    <location>
        <begin position="1"/>
        <end position="46"/>
    </location>
</feature>
<reference evidence="2" key="1">
    <citation type="journal article" date="2019" name="Environ. Microbiol.">
        <title>Fungal ecological strategies reflected in gene transcription - a case study of two litter decomposers.</title>
        <authorList>
            <person name="Barbi F."/>
            <person name="Kohler A."/>
            <person name="Barry K."/>
            <person name="Baskaran P."/>
            <person name="Daum C."/>
            <person name="Fauchery L."/>
            <person name="Ihrmark K."/>
            <person name="Kuo A."/>
            <person name="LaButti K."/>
            <person name="Lipzen A."/>
            <person name="Morin E."/>
            <person name="Grigoriev I.V."/>
            <person name="Henrissat B."/>
            <person name="Lindahl B."/>
            <person name="Martin F."/>
        </authorList>
    </citation>
    <scope>NUCLEOTIDE SEQUENCE</scope>
    <source>
        <strain evidence="2">JB14</strain>
    </source>
</reference>
<evidence type="ECO:0000259" key="1">
    <source>
        <dbReference type="PROSITE" id="PS50181"/>
    </source>
</evidence>
<dbReference type="AlphaFoldDB" id="A0A6A4HYG6"/>
<accession>A0A6A4HYG6</accession>
<keyword evidence="3" id="KW-1185">Reference proteome</keyword>
<organism evidence="2 3">
    <name type="scientific">Gymnopus androsaceus JB14</name>
    <dbReference type="NCBI Taxonomy" id="1447944"/>
    <lineage>
        <taxon>Eukaryota</taxon>
        <taxon>Fungi</taxon>
        <taxon>Dikarya</taxon>
        <taxon>Basidiomycota</taxon>
        <taxon>Agaricomycotina</taxon>
        <taxon>Agaricomycetes</taxon>
        <taxon>Agaricomycetidae</taxon>
        <taxon>Agaricales</taxon>
        <taxon>Marasmiineae</taxon>
        <taxon>Omphalotaceae</taxon>
        <taxon>Gymnopus</taxon>
    </lineage>
</organism>
<dbReference type="EMBL" id="ML769442">
    <property type="protein sequence ID" value="KAE9401794.1"/>
    <property type="molecule type" value="Genomic_DNA"/>
</dbReference>
<dbReference type="Pfam" id="PF00646">
    <property type="entry name" value="F-box"/>
    <property type="match status" value="1"/>
</dbReference>
<dbReference type="OrthoDB" id="3541472at2759"/>
<dbReference type="InterPro" id="IPR001810">
    <property type="entry name" value="F-box_dom"/>
</dbReference>